<comment type="caution">
    <text evidence="1">The sequence shown here is derived from an EMBL/GenBank/DDBJ whole genome shotgun (WGS) entry which is preliminary data.</text>
</comment>
<accession>A0A059KWH2</accession>
<proteinExistence type="predicted"/>
<organism evidence="1 2">
    <name type="scientific">Pseudomonas mandelii PD30</name>
    <dbReference type="NCBI Taxonomy" id="1419583"/>
    <lineage>
        <taxon>Bacteria</taxon>
        <taxon>Pseudomonadati</taxon>
        <taxon>Pseudomonadota</taxon>
        <taxon>Gammaproteobacteria</taxon>
        <taxon>Pseudomonadales</taxon>
        <taxon>Pseudomonadaceae</taxon>
        <taxon>Pseudomonas</taxon>
    </lineage>
</organism>
<reference evidence="1 2" key="1">
    <citation type="submission" date="2013-12" db="EMBL/GenBank/DDBJ databases">
        <authorList>
            <person name="Formusa P.A."/>
            <person name="Habash M."/>
            <person name="Lee H."/>
            <person name="Trevors J.T."/>
        </authorList>
    </citation>
    <scope>NUCLEOTIDE SEQUENCE [LARGE SCALE GENOMIC DNA]</scope>
    <source>
        <strain evidence="1 2">PD30</strain>
    </source>
</reference>
<sequence length="65" mass="7434">MKFEFEAEALRLLVSRSEKASNRFLDFCLAIGFIVQALSLYLHLCIVGENARDWLYLIVSSCGDF</sequence>
<gene>
    <name evidence="1" type="ORF">V466_25600</name>
</gene>
<dbReference type="EMBL" id="AZQQ01000100">
    <property type="protein sequence ID" value="KDD66160.1"/>
    <property type="molecule type" value="Genomic_DNA"/>
</dbReference>
<dbReference type="AlphaFoldDB" id="A0A059KWH2"/>
<evidence type="ECO:0000313" key="2">
    <source>
        <dbReference type="Proteomes" id="UP000026739"/>
    </source>
</evidence>
<name>A0A059KWH2_9PSED</name>
<evidence type="ECO:0000313" key="1">
    <source>
        <dbReference type="EMBL" id="KDD66160.1"/>
    </source>
</evidence>
<dbReference type="Proteomes" id="UP000026739">
    <property type="component" value="Unassembled WGS sequence"/>
</dbReference>
<protein>
    <submittedName>
        <fullName evidence="1">Uncharacterized protein</fullName>
    </submittedName>
</protein>